<dbReference type="EMBL" id="MVHG01000076">
    <property type="protein sequence ID" value="ORA09495.1"/>
    <property type="molecule type" value="Genomic_DNA"/>
</dbReference>
<comment type="caution">
    <text evidence="5">The sequence shown here is derived from an EMBL/GenBank/DDBJ whole genome shotgun (WGS) entry which is preliminary data.</text>
</comment>
<dbReference type="RefSeq" id="WP_083066450.1">
    <property type="nucleotide sequence ID" value="NZ_MVHG01000076.1"/>
</dbReference>
<dbReference type="NCBIfam" id="NF009071">
    <property type="entry name" value="PRK12406.1"/>
    <property type="match status" value="1"/>
</dbReference>
<evidence type="ECO:0000259" key="4">
    <source>
        <dbReference type="Pfam" id="PF13193"/>
    </source>
</evidence>
<feature type="domain" description="AMP-dependent synthetase/ligase" evidence="3">
    <location>
        <begin position="4"/>
        <end position="365"/>
    </location>
</feature>
<evidence type="ECO:0000256" key="2">
    <source>
        <dbReference type="ARBA" id="ARBA00022598"/>
    </source>
</evidence>
<evidence type="ECO:0008006" key="7">
    <source>
        <dbReference type="Google" id="ProtNLM"/>
    </source>
</evidence>
<dbReference type="Proteomes" id="UP000192707">
    <property type="component" value="Unassembled WGS sequence"/>
</dbReference>
<sequence>MSTRQVTRTPQAGFLSGETFHSRSRILANATRVATGLASIGVGIGDCVAFLLRNDIPILELTTGAGLVGAVTVPINWHFTGAEIGYILEDAAASVLVAHADLIGPIRDAVPESVRLIVVDTPEHIGRAFGIAEHHRMAATGDVRWPEWLSLHEPWGGPAPVASSTMVYTSGTTGRPKGVRRQALTPAQRAAFAGVAQRTLGLSEGSRTVITAPMYHSAPNATAMFALQAGATAVLQPRFDAEALLQLIEQHRITALQLVPTMFTQLLNLPEQIRLSYDVSSLAHVCHTAAPCPPDVKRRMIEWWGPVIYEFYGSTETGSVTFCSSEEWLAHPGTVGRAIDGATVKILDSDGHELPAGEVGDIYSRLHTIPGFTYNGAASSGDETEGLVPSGDVGYVDEDGFLYVCDRKVDLVIIGGTNVYPAEIESAIAGMPGVADCAVFGIPDDRLGEALAAVIQLIPGSTVQTDDVKMYLRQHIAQFKIPKIIEFRTELPREDSGKIFKRRIRDEYWRGHDRTI</sequence>
<dbReference type="OrthoDB" id="9803968at2"/>
<feature type="domain" description="AMP-binding enzyme C-terminal" evidence="4">
    <location>
        <begin position="423"/>
        <end position="498"/>
    </location>
</feature>
<dbReference type="PROSITE" id="PS00455">
    <property type="entry name" value="AMP_BINDING"/>
    <property type="match status" value="1"/>
</dbReference>
<dbReference type="Gene3D" id="3.40.50.12780">
    <property type="entry name" value="N-terminal domain of ligase-like"/>
    <property type="match status" value="1"/>
</dbReference>
<dbReference type="SUPFAM" id="SSF56801">
    <property type="entry name" value="Acetyl-CoA synthetase-like"/>
    <property type="match status" value="1"/>
</dbReference>
<gene>
    <name evidence="5" type="ORF">BST14_21925</name>
</gene>
<name>A0A1W9Z8S8_MYCAI</name>
<evidence type="ECO:0000313" key="5">
    <source>
        <dbReference type="EMBL" id="ORA09495.1"/>
    </source>
</evidence>
<dbReference type="PANTHER" id="PTHR43201:SF5">
    <property type="entry name" value="MEDIUM-CHAIN ACYL-COA LIGASE ACSF2, MITOCHONDRIAL"/>
    <property type="match status" value="1"/>
</dbReference>
<evidence type="ECO:0000259" key="3">
    <source>
        <dbReference type="Pfam" id="PF00501"/>
    </source>
</evidence>
<dbReference type="GO" id="GO:0031956">
    <property type="term" value="F:medium-chain fatty acid-CoA ligase activity"/>
    <property type="evidence" value="ECO:0007669"/>
    <property type="project" value="TreeGrafter"/>
</dbReference>
<dbReference type="InterPro" id="IPR025110">
    <property type="entry name" value="AMP-bd_C"/>
</dbReference>
<protein>
    <recommendedName>
        <fullName evidence="7">Long-chain fatty acid--CoA ligase</fullName>
    </recommendedName>
</protein>
<accession>A0A1W9Z8S8</accession>
<dbReference type="InterPro" id="IPR000873">
    <property type="entry name" value="AMP-dep_synth/lig_dom"/>
</dbReference>
<dbReference type="InterPro" id="IPR045851">
    <property type="entry name" value="AMP-bd_C_sf"/>
</dbReference>
<proteinExistence type="inferred from homology"/>
<keyword evidence="6" id="KW-1185">Reference proteome</keyword>
<organism evidence="5 6">
    <name type="scientific">Mycobacterium arosiense ATCC BAA-1401 = DSM 45069</name>
    <dbReference type="NCBI Taxonomy" id="1265311"/>
    <lineage>
        <taxon>Bacteria</taxon>
        <taxon>Bacillati</taxon>
        <taxon>Actinomycetota</taxon>
        <taxon>Actinomycetes</taxon>
        <taxon>Mycobacteriales</taxon>
        <taxon>Mycobacteriaceae</taxon>
        <taxon>Mycobacterium</taxon>
        <taxon>Mycobacterium avium complex (MAC)</taxon>
    </lineage>
</organism>
<dbReference type="InterPro" id="IPR020845">
    <property type="entry name" value="AMP-binding_CS"/>
</dbReference>
<reference evidence="5 6" key="1">
    <citation type="submission" date="2016-12" db="EMBL/GenBank/DDBJ databases">
        <title>The new phylogeny of genus Mycobacterium.</title>
        <authorList>
            <person name="Tortoli E."/>
            <person name="Trovato A."/>
            <person name="Cirillo D.M."/>
        </authorList>
    </citation>
    <scope>NUCLEOTIDE SEQUENCE [LARGE SCALE GENOMIC DNA]</scope>
    <source>
        <strain evidence="5 6">DSM 45069</strain>
    </source>
</reference>
<dbReference type="InterPro" id="IPR042099">
    <property type="entry name" value="ANL_N_sf"/>
</dbReference>
<evidence type="ECO:0000313" key="6">
    <source>
        <dbReference type="Proteomes" id="UP000192707"/>
    </source>
</evidence>
<dbReference type="PANTHER" id="PTHR43201">
    <property type="entry name" value="ACYL-COA SYNTHETASE"/>
    <property type="match status" value="1"/>
</dbReference>
<dbReference type="Gene3D" id="3.30.300.30">
    <property type="match status" value="1"/>
</dbReference>
<dbReference type="GO" id="GO:0006631">
    <property type="term" value="P:fatty acid metabolic process"/>
    <property type="evidence" value="ECO:0007669"/>
    <property type="project" value="TreeGrafter"/>
</dbReference>
<keyword evidence="2" id="KW-0436">Ligase</keyword>
<dbReference type="AlphaFoldDB" id="A0A1W9Z8S8"/>
<dbReference type="Pfam" id="PF00501">
    <property type="entry name" value="AMP-binding"/>
    <property type="match status" value="1"/>
</dbReference>
<evidence type="ECO:0000256" key="1">
    <source>
        <dbReference type="ARBA" id="ARBA00006432"/>
    </source>
</evidence>
<comment type="similarity">
    <text evidence="1">Belongs to the ATP-dependent AMP-binding enzyme family.</text>
</comment>
<dbReference type="Pfam" id="PF13193">
    <property type="entry name" value="AMP-binding_C"/>
    <property type="match status" value="1"/>
</dbReference>